<evidence type="ECO:0000256" key="1">
    <source>
        <dbReference type="SAM" id="SignalP"/>
    </source>
</evidence>
<proteinExistence type="predicted"/>
<sequence length="115" mass="12572">MLPEIVLFCSLFYLPASPQAVVSDFSSFRCPNPAELQNYSRLLATELPRFLVLSTAELAGLQILDVSTQEAGSNAFRIRIRLPNNRCYLVTVVTTGGRLVITAVTPIVCPLRAAC</sequence>
<comment type="caution">
    <text evidence="2">The sequence shown here is derived from an EMBL/GenBank/DDBJ whole genome shotgun (WGS) entry which is preliminary data.</text>
</comment>
<keyword evidence="3" id="KW-1185">Reference proteome</keyword>
<dbReference type="Proteomes" id="UP000308267">
    <property type="component" value="Unassembled WGS sequence"/>
</dbReference>
<keyword evidence="1" id="KW-0732">Signal</keyword>
<feature type="signal peptide" evidence="1">
    <location>
        <begin position="1"/>
        <end position="18"/>
    </location>
</feature>
<dbReference type="AlphaFoldDB" id="A0A4S2M5I0"/>
<evidence type="ECO:0000313" key="2">
    <source>
        <dbReference type="EMBL" id="TGZ71583.1"/>
    </source>
</evidence>
<name>A0A4S2M5I0_OPIFE</name>
<dbReference type="EMBL" id="SJOL01004471">
    <property type="protein sequence ID" value="TGZ71583.1"/>
    <property type="molecule type" value="Genomic_DNA"/>
</dbReference>
<accession>A0A4S2M5I0</accession>
<organism evidence="2 3">
    <name type="scientific">Opisthorchis felineus</name>
    <dbReference type="NCBI Taxonomy" id="147828"/>
    <lineage>
        <taxon>Eukaryota</taxon>
        <taxon>Metazoa</taxon>
        <taxon>Spiralia</taxon>
        <taxon>Lophotrochozoa</taxon>
        <taxon>Platyhelminthes</taxon>
        <taxon>Trematoda</taxon>
        <taxon>Digenea</taxon>
        <taxon>Opisthorchiida</taxon>
        <taxon>Opisthorchiata</taxon>
        <taxon>Opisthorchiidae</taxon>
        <taxon>Opisthorchis</taxon>
    </lineage>
</organism>
<reference evidence="2 3" key="1">
    <citation type="journal article" date="2019" name="BMC Genomics">
        <title>New insights from Opisthorchis felineus genome: update on genomics of the epidemiologically important liver flukes.</title>
        <authorList>
            <person name="Ershov N.I."/>
            <person name="Mordvinov V.A."/>
            <person name="Prokhortchouk E.B."/>
            <person name="Pakharukova M.Y."/>
            <person name="Gunbin K.V."/>
            <person name="Ustyantsev K."/>
            <person name="Genaev M.A."/>
            <person name="Blinov A.G."/>
            <person name="Mazur A."/>
            <person name="Boulygina E."/>
            <person name="Tsygankova S."/>
            <person name="Khrameeva E."/>
            <person name="Chekanov N."/>
            <person name="Fan G."/>
            <person name="Xiao A."/>
            <person name="Zhang H."/>
            <person name="Xu X."/>
            <person name="Yang H."/>
            <person name="Solovyev V."/>
            <person name="Lee S.M."/>
            <person name="Liu X."/>
            <person name="Afonnikov D.A."/>
            <person name="Skryabin K.G."/>
        </authorList>
    </citation>
    <scope>NUCLEOTIDE SEQUENCE [LARGE SCALE GENOMIC DNA]</scope>
    <source>
        <strain evidence="2">AK-0245</strain>
        <tissue evidence="2">Whole organism</tissue>
    </source>
</reference>
<protein>
    <submittedName>
        <fullName evidence="2">Uncharacterized protein</fullName>
    </submittedName>
</protein>
<feature type="chain" id="PRO_5020356487" evidence="1">
    <location>
        <begin position="19"/>
        <end position="115"/>
    </location>
</feature>
<gene>
    <name evidence="2" type="ORF">CRM22_002555</name>
</gene>
<evidence type="ECO:0000313" key="3">
    <source>
        <dbReference type="Proteomes" id="UP000308267"/>
    </source>
</evidence>